<evidence type="ECO:0000313" key="2">
    <source>
        <dbReference type="Proteomes" id="UP000720189"/>
    </source>
</evidence>
<evidence type="ECO:0000313" key="1">
    <source>
        <dbReference type="EMBL" id="KAH7255133.1"/>
    </source>
</evidence>
<reference evidence="1" key="1">
    <citation type="journal article" date="2021" name="Nat. Commun.">
        <title>Genetic determinants of endophytism in the Arabidopsis root mycobiome.</title>
        <authorList>
            <person name="Mesny F."/>
            <person name="Miyauchi S."/>
            <person name="Thiergart T."/>
            <person name="Pickel B."/>
            <person name="Atanasova L."/>
            <person name="Karlsson M."/>
            <person name="Huettel B."/>
            <person name="Barry K.W."/>
            <person name="Haridas S."/>
            <person name="Chen C."/>
            <person name="Bauer D."/>
            <person name="Andreopoulos W."/>
            <person name="Pangilinan J."/>
            <person name="LaButti K."/>
            <person name="Riley R."/>
            <person name="Lipzen A."/>
            <person name="Clum A."/>
            <person name="Drula E."/>
            <person name="Henrissat B."/>
            <person name="Kohler A."/>
            <person name="Grigoriev I.V."/>
            <person name="Martin F.M."/>
            <person name="Hacquard S."/>
        </authorList>
    </citation>
    <scope>NUCLEOTIDE SEQUENCE</scope>
    <source>
        <strain evidence="1">MPI-CAGE-AT-0023</strain>
    </source>
</reference>
<comment type="caution">
    <text evidence="1">The sequence shown here is derived from an EMBL/GenBank/DDBJ whole genome shotgun (WGS) entry which is preliminary data.</text>
</comment>
<dbReference type="Pfam" id="PF26639">
    <property type="entry name" value="Het-6_barrel"/>
    <property type="match status" value="1"/>
</dbReference>
<dbReference type="OrthoDB" id="2157530at2759"/>
<name>A0A9P9KBJ6_FUSRE</name>
<dbReference type="EMBL" id="JAGMUX010000006">
    <property type="protein sequence ID" value="KAH7255133.1"/>
    <property type="molecule type" value="Genomic_DNA"/>
</dbReference>
<keyword evidence="2" id="KW-1185">Reference proteome</keyword>
<gene>
    <name evidence="1" type="ORF">BKA55DRAFT_310369</name>
</gene>
<accession>A0A9P9KBJ6</accession>
<sequence length="124" mass="14132">MQELKLFDDMTRLAATGEDTSQRYLQWEVEHRTADTKHIYRESMRKMQGKRPFLTKMGYLGIGPVEGKSGDVVAIFCGGRIPFVLRPLKETTELGEFSYIGEAFCNGVMDGKVTGKEKQTFWLT</sequence>
<protein>
    <submittedName>
        <fullName evidence="1">Uncharacterized protein</fullName>
    </submittedName>
</protein>
<organism evidence="1 2">
    <name type="scientific">Fusarium redolens</name>
    <dbReference type="NCBI Taxonomy" id="48865"/>
    <lineage>
        <taxon>Eukaryota</taxon>
        <taxon>Fungi</taxon>
        <taxon>Dikarya</taxon>
        <taxon>Ascomycota</taxon>
        <taxon>Pezizomycotina</taxon>
        <taxon>Sordariomycetes</taxon>
        <taxon>Hypocreomycetidae</taxon>
        <taxon>Hypocreales</taxon>
        <taxon>Nectriaceae</taxon>
        <taxon>Fusarium</taxon>
        <taxon>Fusarium redolens species complex</taxon>
    </lineage>
</organism>
<dbReference type="AlphaFoldDB" id="A0A9P9KBJ6"/>
<dbReference type="Proteomes" id="UP000720189">
    <property type="component" value="Unassembled WGS sequence"/>
</dbReference>
<dbReference type="RefSeq" id="XP_046050702.1">
    <property type="nucleotide sequence ID" value="XM_046185630.1"/>
</dbReference>
<dbReference type="GeneID" id="70215584"/>
<proteinExistence type="predicted"/>